<gene>
    <name evidence="1" type="ORF">A5742_18700</name>
</gene>
<evidence type="ECO:0000313" key="1">
    <source>
        <dbReference type="EMBL" id="OMC51271.1"/>
    </source>
</evidence>
<sequence length="156" mass="17302">MIDWTLTEYGISTEDAQRIHQRVAGLLEDEDARFENLKQVVGVAKQDSTSLSFSSVLWPGFEFTAGVGADGLLATAQYRRAGGHPLPADSPGEQPTWSMDSAEFIEHFGPATLAHRSSLTDDVLPAHEVYDFEWNGRRYGAGFSWGMFLLAGQYWD</sequence>
<comment type="caution">
    <text evidence="1">The sequence shown here is derived from an EMBL/GenBank/DDBJ whole genome shotgun (WGS) entry which is preliminary data.</text>
</comment>
<protein>
    <submittedName>
        <fullName evidence="1">Uncharacterized protein</fullName>
    </submittedName>
</protein>
<reference evidence="1 2" key="1">
    <citation type="submission" date="2016-07" db="EMBL/GenBank/DDBJ databases">
        <authorList>
            <person name="Sutton G."/>
            <person name="Brinkac L."/>
            <person name="Sanka R."/>
            <person name="Adams M."/>
            <person name="Lau E."/>
            <person name="Kumar A."/>
            <person name="Macaden R."/>
        </authorList>
    </citation>
    <scope>NUCLEOTIDE SEQUENCE [LARGE SCALE GENOMIC DNA]</scope>
    <source>
        <strain evidence="1 2">GA-0871</strain>
    </source>
</reference>
<name>A0ABD6QSF3_MYCFO</name>
<accession>A0ABD6QSF3</accession>
<dbReference type="EMBL" id="MBER01000017">
    <property type="protein sequence ID" value="OMC51271.1"/>
    <property type="molecule type" value="Genomic_DNA"/>
</dbReference>
<dbReference type="AlphaFoldDB" id="A0ABD6QSF3"/>
<dbReference type="Proteomes" id="UP000187001">
    <property type="component" value="Unassembled WGS sequence"/>
</dbReference>
<proteinExistence type="predicted"/>
<organism evidence="1 2">
    <name type="scientific">Mycolicibacterium fortuitum</name>
    <name type="common">Mycobacterium fortuitum</name>
    <dbReference type="NCBI Taxonomy" id="1766"/>
    <lineage>
        <taxon>Bacteria</taxon>
        <taxon>Bacillati</taxon>
        <taxon>Actinomycetota</taxon>
        <taxon>Actinomycetes</taxon>
        <taxon>Mycobacteriales</taxon>
        <taxon>Mycobacteriaceae</taxon>
        <taxon>Mycolicibacterium</taxon>
    </lineage>
</organism>
<evidence type="ECO:0000313" key="2">
    <source>
        <dbReference type="Proteomes" id="UP000187001"/>
    </source>
</evidence>